<protein>
    <submittedName>
        <fullName evidence="9">PLP-dependent aminotransferase family protein</fullName>
    </submittedName>
</protein>
<dbReference type="Pfam" id="PF00392">
    <property type="entry name" value="GntR"/>
    <property type="match status" value="1"/>
</dbReference>
<name>A0ABW4YJY7_9BACL</name>
<dbReference type="InterPro" id="IPR000524">
    <property type="entry name" value="Tscrpt_reg_HTH_GntR"/>
</dbReference>
<evidence type="ECO:0000313" key="10">
    <source>
        <dbReference type="Proteomes" id="UP001597362"/>
    </source>
</evidence>
<feature type="domain" description="HTH gntR-type" evidence="8">
    <location>
        <begin position="10"/>
        <end position="78"/>
    </location>
</feature>
<dbReference type="InterPro" id="IPR036390">
    <property type="entry name" value="WH_DNA-bd_sf"/>
</dbReference>
<keyword evidence="6" id="KW-0238">DNA-binding</keyword>
<evidence type="ECO:0000256" key="1">
    <source>
        <dbReference type="ARBA" id="ARBA00001933"/>
    </source>
</evidence>
<comment type="similarity">
    <text evidence="2">In the C-terminal section; belongs to the class-I pyridoxal-phosphate-dependent aminotransferase family.</text>
</comment>
<dbReference type="PROSITE" id="PS50949">
    <property type="entry name" value="HTH_GNTR"/>
    <property type="match status" value="1"/>
</dbReference>
<dbReference type="InterPro" id="IPR015421">
    <property type="entry name" value="PyrdxlP-dep_Trfase_major"/>
</dbReference>
<gene>
    <name evidence="9" type="ORF">ACFSJH_09100</name>
</gene>
<dbReference type="Pfam" id="PF00155">
    <property type="entry name" value="Aminotran_1_2"/>
    <property type="match status" value="1"/>
</dbReference>
<accession>A0ABW4YJY7</accession>
<dbReference type="PRINTS" id="PR00035">
    <property type="entry name" value="HTHGNTR"/>
</dbReference>
<dbReference type="CDD" id="cd00609">
    <property type="entry name" value="AAT_like"/>
    <property type="match status" value="1"/>
</dbReference>
<evidence type="ECO:0000256" key="5">
    <source>
        <dbReference type="ARBA" id="ARBA00023015"/>
    </source>
</evidence>
<evidence type="ECO:0000256" key="7">
    <source>
        <dbReference type="ARBA" id="ARBA00023163"/>
    </source>
</evidence>
<keyword evidence="3 9" id="KW-0808">Transferase</keyword>
<dbReference type="InterPro" id="IPR036388">
    <property type="entry name" value="WH-like_DNA-bd_sf"/>
</dbReference>
<dbReference type="Gene3D" id="3.90.1150.10">
    <property type="entry name" value="Aspartate Aminotransferase, domain 1"/>
    <property type="match status" value="1"/>
</dbReference>
<dbReference type="CDD" id="cd07377">
    <property type="entry name" value="WHTH_GntR"/>
    <property type="match status" value="1"/>
</dbReference>
<dbReference type="Gene3D" id="3.40.640.10">
    <property type="entry name" value="Type I PLP-dependent aspartate aminotransferase-like (Major domain)"/>
    <property type="match status" value="1"/>
</dbReference>
<keyword evidence="10" id="KW-1185">Reference proteome</keyword>
<evidence type="ECO:0000256" key="6">
    <source>
        <dbReference type="ARBA" id="ARBA00023125"/>
    </source>
</evidence>
<evidence type="ECO:0000256" key="4">
    <source>
        <dbReference type="ARBA" id="ARBA00022898"/>
    </source>
</evidence>
<comment type="cofactor">
    <cofactor evidence="1">
        <name>pyridoxal 5'-phosphate</name>
        <dbReference type="ChEBI" id="CHEBI:597326"/>
    </cofactor>
</comment>
<reference evidence="10" key="1">
    <citation type="journal article" date="2019" name="Int. J. Syst. Evol. Microbiol.">
        <title>The Global Catalogue of Microorganisms (GCM) 10K type strain sequencing project: providing services to taxonomists for standard genome sequencing and annotation.</title>
        <authorList>
            <consortium name="The Broad Institute Genomics Platform"/>
            <consortium name="The Broad Institute Genome Sequencing Center for Infectious Disease"/>
            <person name="Wu L."/>
            <person name="Ma J."/>
        </authorList>
    </citation>
    <scope>NUCLEOTIDE SEQUENCE [LARGE SCALE GENOMIC DNA]</scope>
    <source>
        <strain evidence="10">GH52</strain>
    </source>
</reference>
<dbReference type="GO" id="GO:0008483">
    <property type="term" value="F:transaminase activity"/>
    <property type="evidence" value="ECO:0007669"/>
    <property type="project" value="UniProtKB-KW"/>
</dbReference>
<dbReference type="RefSeq" id="WP_377771495.1">
    <property type="nucleotide sequence ID" value="NZ_JBHUHO010000029.1"/>
</dbReference>
<keyword evidence="5" id="KW-0805">Transcription regulation</keyword>
<dbReference type="Proteomes" id="UP001597362">
    <property type="component" value="Unassembled WGS sequence"/>
</dbReference>
<dbReference type="SUPFAM" id="SSF46785">
    <property type="entry name" value="Winged helix' DNA-binding domain"/>
    <property type="match status" value="1"/>
</dbReference>
<dbReference type="PANTHER" id="PTHR46577:SF2">
    <property type="entry name" value="TRANSCRIPTIONAL REGULATORY PROTEIN"/>
    <property type="match status" value="1"/>
</dbReference>
<dbReference type="InterPro" id="IPR015424">
    <property type="entry name" value="PyrdxlP-dep_Trfase"/>
</dbReference>
<keyword evidence="7" id="KW-0804">Transcription</keyword>
<dbReference type="InterPro" id="IPR051446">
    <property type="entry name" value="HTH_trans_reg/aminotransferase"/>
</dbReference>
<comment type="caution">
    <text evidence="9">The sequence shown here is derived from an EMBL/GenBank/DDBJ whole genome shotgun (WGS) entry which is preliminary data.</text>
</comment>
<dbReference type="SMART" id="SM00345">
    <property type="entry name" value="HTH_GNTR"/>
    <property type="match status" value="1"/>
</dbReference>
<evidence type="ECO:0000256" key="3">
    <source>
        <dbReference type="ARBA" id="ARBA00022576"/>
    </source>
</evidence>
<dbReference type="InterPro" id="IPR015422">
    <property type="entry name" value="PyrdxlP-dep_Trfase_small"/>
</dbReference>
<dbReference type="Gene3D" id="1.10.10.10">
    <property type="entry name" value="Winged helix-like DNA-binding domain superfamily/Winged helix DNA-binding domain"/>
    <property type="match status" value="1"/>
</dbReference>
<keyword evidence="3 9" id="KW-0032">Aminotransferase</keyword>
<organism evidence="9 10">
    <name type="scientific">Paenibacillus yanchengensis</name>
    <dbReference type="NCBI Taxonomy" id="2035833"/>
    <lineage>
        <taxon>Bacteria</taxon>
        <taxon>Bacillati</taxon>
        <taxon>Bacillota</taxon>
        <taxon>Bacilli</taxon>
        <taxon>Bacillales</taxon>
        <taxon>Paenibacillaceae</taxon>
        <taxon>Paenibacillus</taxon>
    </lineage>
</organism>
<sequence>MWKPDRKNDSPLYMQIADYIEQQIISGEFPPGSLLPSERKLAEKLDVNRSTIVLAYSELRALGLIESRPGSGTRVNSTKWGTIPKQSIQWDQYLQPANAVSPKGLQKRVRDALQQDASLINLASGELNSDLSPIDEINQFMKIQKYQEMLGYNDPLGSIKLRSAVANHLQSENQIQTSNASILITSGTQQALYLICHYLLSPGDTIAIEDPSFYYSMPMFEDAGLRVFRMKLEQTDQQGETSLSSDLHQALKKNRVKMIFLNPNFQNPTGAVMSEDQKLDLLLLTNDLGIPIVEVDPFSLTAFQSKCPQPLKSSDSIGSVIYIGSLSKTVAAGLRIGWLVAPRLIVEKLAEARQLIDYGQSSLPQQVAAEFISSEHFQAHLGRLRLHLLYKRDLLIEALQLHLSELVTFEIPEGGLHLWCELHFKVSETKLLDEAIKQGVVFMPGSVFGKETGHLRFTFARPDTDKIAIGVQRFAKALHTVLQTP</sequence>
<evidence type="ECO:0000256" key="2">
    <source>
        <dbReference type="ARBA" id="ARBA00005384"/>
    </source>
</evidence>
<dbReference type="SUPFAM" id="SSF53383">
    <property type="entry name" value="PLP-dependent transferases"/>
    <property type="match status" value="1"/>
</dbReference>
<dbReference type="InterPro" id="IPR004839">
    <property type="entry name" value="Aminotransferase_I/II_large"/>
</dbReference>
<evidence type="ECO:0000259" key="8">
    <source>
        <dbReference type="PROSITE" id="PS50949"/>
    </source>
</evidence>
<proteinExistence type="inferred from homology"/>
<evidence type="ECO:0000313" key="9">
    <source>
        <dbReference type="EMBL" id="MFD2115877.1"/>
    </source>
</evidence>
<dbReference type="PANTHER" id="PTHR46577">
    <property type="entry name" value="HTH-TYPE TRANSCRIPTIONAL REGULATORY PROTEIN GABR"/>
    <property type="match status" value="1"/>
</dbReference>
<dbReference type="EMBL" id="JBHUHO010000029">
    <property type="protein sequence ID" value="MFD2115877.1"/>
    <property type="molecule type" value="Genomic_DNA"/>
</dbReference>
<keyword evidence="4" id="KW-0663">Pyridoxal phosphate</keyword>